<dbReference type="HOGENOM" id="CLU_3251882_0_0_9"/>
<dbReference type="Proteomes" id="UP000004459">
    <property type="component" value="Unassembled WGS sequence"/>
</dbReference>
<protein>
    <submittedName>
        <fullName evidence="1">Uncharacterized protein</fullName>
    </submittedName>
</protein>
<organism evidence="1 2">
    <name type="scientific">Flavonifractor plautii ATCC 29863</name>
    <dbReference type="NCBI Taxonomy" id="411475"/>
    <lineage>
        <taxon>Bacteria</taxon>
        <taxon>Bacillati</taxon>
        <taxon>Bacillota</taxon>
        <taxon>Clostridia</taxon>
        <taxon>Eubacteriales</taxon>
        <taxon>Oscillospiraceae</taxon>
        <taxon>Flavonifractor</taxon>
    </lineage>
</organism>
<accession>G9YVX8</accession>
<evidence type="ECO:0000313" key="2">
    <source>
        <dbReference type="Proteomes" id="UP000004459"/>
    </source>
</evidence>
<comment type="caution">
    <text evidence="1">The sequence shown here is derived from an EMBL/GenBank/DDBJ whole genome shotgun (WGS) entry which is preliminary data.</text>
</comment>
<dbReference type="EMBL" id="AGCK01000299">
    <property type="protein sequence ID" value="EHM39851.1"/>
    <property type="molecule type" value="Genomic_DNA"/>
</dbReference>
<gene>
    <name evidence="1" type="ORF">HMPREF0372_03669</name>
</gene>
<dbReference type="AlphaFoldDB" id="G9YVX8"/>
<name>G9YVX8_FLAPL</name>
<sequence>MCSIAQLPAKCKGKVDFSCPAPHKRKNAPSLRLGAFLMLFYG</sequence>
<evidence type="ECO:0000313" key="1">
    <source>
        <dbReference type="EMBL" id="EHM39851.1"/>
    </source>
</evidence>
<proteinExistence type="predicted"/>
<reference evidence="1 2" key="1">
    <citation type="submission" date="2011-08" db="EMBL/GenBank/DDBJ databases">
        <authorList>
            <person name="Weinstock G."/>
            <person name="Sodergren E."/>
            <person name="Clifton S."/>
            <person name="Fulton L."/>
            <person name="Fulton B."/>
            <person name="Courtney L."/>
            <person name="Fronick C."/>
            <person name="Harrison M."/>
            <person name="Strong C."/>
            <person name="Farmer C."/>
            <person name="Delahaunty K."/>
            <person name="Markovic C."/>
            <person name="Hall O."/>
            <person name="Minx P."/>
            <person name="Tomlinson C."/>
            <person name="Mitreva M."/>
            <person name="Hou S."/>
            <person name="Chen J."/>
            <person name="Wollam A."/>
            <person name="Pepin K.H."/>
            <person name="Johnson M."/>
            <person name="Bhonagiri V."/>
            <person name="Zhang X."/>
            <person name="Suruliraj S."/>
            <person name="Warren W."/>
            <person name="Chinwalla A."/>
            <person name="Mardis E.R."/>
            <person name="Wilson R.K."/>
        </authorList>
    </citation>
    <scope>NUCLEOTIDE SEQUENCE [LARGE SCALE GENOMIC DNA]</scope>
    <source>
        <strain evidence="1 2">ATCC 29863</strain>
    </source>
</reference>